<evidence type="ECO:0000259" key="3">
    <source>
        <dbReference type="Pfam" id="PF08190"/>
    </source>
</evidence>
<comment type="similarity">
    <text evidence="1">Belongs to the PIH1 family.</text>
</comment>
<gene>
    <name evidence="4" type="primary">DNAAF2_2</name>
    <name evidence="4" type="ORF">FOL47_007501</name>
</gene>
<keyword evidence="5" id="KW-1185">Reference proteome</keyword>
<reference evidence="4 5" key="1">
    <citation type="submission" date="2020-04" db="EMBL/GenBank/DDBJ databases">
        <title>Perkinsus chesapeaki whole genome sequence.</title>
        <authorList>
            <person name="Bogema D.R."/>
        </authorList>
    </citation>
    <scope>NUCLEOTIDE SEQUENCE [LARGE SCALE GENOMIC DNA]</scope>
    <source>
        <strain evidence="4">ATCC PRA-425</strain>
    </source>
</reference>
<dbReference type="Pfam" id="PF08190">
    <property type="entry name" value="PIH1"/>
    <property type="match status" value="1"/>
</dbReference>
<dbReference type="AlphaFoldDB" id="A0A7J6LK04"/>
<feature type="compositionally biased region" description="Basic and acidic residues" evidence="2">
    <location>
        <begin position="248"/>
        <end position="269"/>
    </location>
</feature>
<organism evidence="4 5">
    <name type="scientific">Perkinsus chesapeaki</name>
    <name type="common">Clam parasite</name>
    <name type="synonym">Perkinsus andrewsi</name>
    <dbReference type="NCBI Taxonomy" id="330153"/>
    <lineage>
        <taxon>Eukaryota</taxon>
        <taxon>Sar</taxon>
        <taxon>Alveolata</taxon>
        <taxon>Perkinsozoa</taxon>
        <taxon>Perkinsea</taxon>
        <taxon>Perkinsida</taxon>
        <taxon>Perkinsidae</taxon>
        <taxon>Perkinsus</taxon>
    </lineage>
</organism>
<name>A0A7J6LK04_PERCH</name>
<accession>A0A7J6LK04</accession>
<dbReference type="GO" id="GO:0005737">
    <property type="term" value="C:cytoplasm"/>
    <property type="evidence" value="ECO:0007669"/>
    <property type="project" value="TreeGrafter"/>
</dbReference>
<protein>
    <submittedName>
        <fullName evidence="4">PIH1 domain containing</fullName>
    </submittedName>
</protein>
<evidence type="ECO:0000256" key="2">
    <source>
        <dbReference type="SAM" id="MobiDB-lite"/>
    </source>
</evidence>
<dbReference type="InterPro" id="IPR012981">
    <property type="entry name" value="PIH1_N"/>
</dbReference>
<dbReference type="OrthoDB" id="5135119at2759"/>
<evidence type="ECO:0000313" key="4">
    <source>
        <dbReference type="EMBL" id="KAF4659604.1"/>
    </source>
</evidence>
<evidence type="ECO:0000256" key="1">
    <source>
        <dbReference type="ARBA" id="ARBA00008511"/>
    </source>
</evidence>
<feature type="domain" description="PIH1 N-terminal" evidence="3">
    <location>
        <begin position="49"/>
        <end position="223"/>
    </location>
</feature>
<dbReference type="PANTHER" id="PTHR22997">
    <property type="entry name" value="PIH1 DOMAIN-CONTAINING PROTEIN 1"/>
    <property type="match status" value="1"/>
</dbReference>
<evidence type="ECO:0000313" key="5">
    <source>
        <dbReference type="Proteomes" id="UP000591131"/>
    </source>
</evidence>
<proteinExistence type="inferred from homology"/>
<dbReference type="PANTHER" id="PTHR22997:SF0">
    <property type="entry name" value="PIH1 DOMAIN-CONTAINING PROTEIN 1"/>
    <property type="match status" value="1"/>
</dbReference>
<dbReference type="InterPro" id="IPR050734">
    <property type="entry name" value="PIH1/Kintoun_subfamily"/>
</dbReference>
<dbReference type="Proteomes" id="UP000591131">
    <property type="component" value="Unassembled WGS sequence"/>
</dbReference>
<sequence length="384" mass="42497">MASTGHDPFDPEVMKELAKDITHEEVSQLTRAMKKPEFREHFEEYINEISDPKNKKEYEQYLKQLEDAGEMPKGKVLLRCEPGVCVKTSIRFQSGQIQKLFLNICHTDKLGDVQFKRQGPKAHEDPMSAKSASGYAVSLPYSASPPRPDRDKNGHLCMVSDVAVSQRTFVQAVQNEAILKLVVDTVCEAITASCLKGGETVSRDFKVLRKMRCKGGTPMPMSVSEEMLLTTRVVGEGKQKKARVTPAELRKMQKQAKRERDEDKAKESTEAEPPVTAERDQDVGESIPDGTDVPSGLILQPKYKIVEIGELRDLSSFVDSSAGHSSAPSVHWNVPEKIRLDVELPGVKHGSEIDIDTVGVAGGIIIQTSNSNSKSSPKLRWEAV</sequence>
<feature type="region of interest" description="Disordered" evidence="2">
    <location>
        <begin position="237"/>
        <end position="294"/>
    </location>
</feature>
<dbReference type="EMBL" id="JAAPAO010000446">
    <property type="protein sequence ID" value="KAF4659604.1"/>
    <property type="molecule type" value="Genomic_DNA"/>
</dbReference>
<comment type="caution">
    <text evidence="4">The sequence shown here is derived from an EMBL/GenBank/DDBJ whole genome shotgun (WGS) entry which is preliminary data.</text>
</comment>